<protein>
    <submittedName>
        <fullName evidence="3">Alcohol dehydrogenase</fullName>
    </submittedName>
</protein>
<dbReference type="SUPFAM" id="SSF50129">
    <property type="entry name" value="GroES-like"/>
    <property type="match status" value="1"/>
</dbReference>
<accession>A0A1V9ZBX4</accession>
<dbReference type="InterPro" id="IPR013154">
    <property type="entry name" value="ADH-like_N"/>
</dbReference>
<evidence type="ECO:0000256" key="1">
    <source>
        <dbReference type="ARBA" id="ARBA00023002"/>
    </source>
</evidence>
<name>A0A1V9ZBX4_9STRA</name>
<dbReference type="InterPro" id="IPR050700">
    <property type="entry name" value="YIM1/Zinc_Alcohol_DH_Fams"/>
</dbReference>
<dbReference type="Gene3D" id="3.90.180.10">
    <property type="entry name" value="Medium-chain alcohol dehydrogenases, catalytic domain"/>
    <property type="match status" value="1"/>
</dbReference>
<dbReference type="PROSITE" id="PS01162">
    <property type="entry name" value="QOR_ZETA_CRYSTAL"/>
    <property type="match status" value="1"/>
</dbReference>
<comment type="caution">
    <text evidence="3">The sequence shown here is derived from an EMBL/GenBank/DDBJ whole genome shotgun (WGS) entry which is preliminary data.</text>
</comment>
<evidence type="ECO:0000313" key="4">
    <source>
        <dbReference type="Proteomes" id="UP000243217"/>
    </source>
</evidence>
<dbReference type="GO" id="GO:0008270">
    <property type="term" value="F:zinc ion binding"/>
    <property type="evidence" value="ECO:0007669"/>
    <property type="project" value="InterPro"/>
</dbReference>
<reference evidence="3 4" key="1">
    <citation type="journal article" date="2014" name="Genome Biol. Evol.">
        <title>The secreted proteins of Achlya hypogyna and Thraustotheca clavata identify the ancestral oomycete secretome and reveal gene acquisitions by horizontal gene transfer.</title>
        <authorList>
            <person name="Misner I."/>
            <person name="Blouin N."/>
            <person name="Leonard G."/>
            <person name="Richards T.A."/>
            <person name="Lane C.E."/>
        </authorList>
    </citation>
    <scope>NUCLEOTIDE SEQUENCE [LARGE SCALE GENOMIC DNA]</scope>
    <source>
        <strain evidence="3 4">ATCC 34112</strain>
    </source>
</reference>
<organism evidence="3 4">
    <name type="scientific">Thraustotheca clavata</name>
    <dbReference type="NCBI Taxonomy" id="74557"/>
    <lineage>
        <taxon>Eukaryota</taxon>
        <taxon>Sar</taxon>
        <taxon>Stramenopiles</taxon>
        <taxon>Oomycota</taxon>
        <taxon>Saprolegniomycetes</taxon>
        <taxon>Saprolegniales</taxon>
        <taxon>Achlyaceae</taxon>
        <taxon>Thraustotheca</taxon>
    </lineage>
</organism>
<feature type="domain" description="Enoyl reductase (ER)" evidence="2">
    <location>
        <begin position="21"/>
        <end position="339"/>
    </location>
</feature>
<dbReference type="Gene3D" id="3.40.50.720">
    <property type="entry name" value="NAD(P)-binding Rossmann-like Domain"/>
    <property type="match status" value="1"/>
</dbReference>
<dbReference type="SMART" id="SM00829">
    <property type="entry name" value="PKS_ER"/>
    <property type="match status" value="1"/>
</dbReference>
<dbReference type="InterPro" id="IPR020843">
    <property type="entry name" value="ER"/>
</dbReference>
<dbReference type="Pfam" id="PF13602">
    <property type="entry name" value="ADH_zinc_N_2"/>
    <property type="match status" value="1"/>
</dbReference>
<dbReference type="SUPFAM" id="SSF51735">
    <property type="entry name" value="NAD(P)-binding Rossmann-fold domains"/>
    <property type="match status" value="1"/>
</dbReference>
<dbReference type="CDD" id="cd05289">
    <property type="entry name" value="MDR_like_2"/>
    <property type="match status" value="1"/>
</dbReference>
<dbReference type="Proteomes" id="UP000243217">
    <property type="component" value="Unassembled WGS sequence"/>
</dbReference>
<dbReference type="EMBL" id="JNBS01002128">
    <property type="protein sequence ID" value="OQR95350.1"/>
    <property type="molecule type" value="Genomic_DNA"/>
</dbReference>
<dbReference type="STRING" id="74557.A0A1V9ZBX4"/>
<evidence type="ECO:0000259" key="2">
    <source>
        <dbReference type="SMART" id="SM00829"/>
    </source>
</evidence>
<keyword evidence="1" id="KW-0560">Oxidoreductase</keyword>
<dbReference type="OrthoDB" id="9992527at2759"/>
<sequence length="351" mass="38121">METMQACYYTKYGKPSVLTIGSLPRAQLLAPDDVLIQVYAASINPMDYKRREGGFKAVLETKWPQIVGYDLAGVVVLCGTDVKQLRVGDEVFACLPHDRTGSLAEYVSVSEYYVAHKPKNLTFVQAAALPISSLVALQTLRRLELSEGKKLLLTGGSGGVGTLALQLAKNVFKAGTIATTASLQKEHILTRLGAVDIIIDYSEQSFDQTLREYDCAMDCTSEAKKCMDCVTQGGMVASIADTPPPEALDDFPELGGRTSCCLGMFLGCLSYSVKSKARSKRLNYEYVFVAPNGEMLTEIAGFVDQGLLRPVIDKVYPFELALDAMELLENGHLTGKIVVEFSVGVSQPEAE</sequence>
<dbReference type="PANTHER" id="PTHR11695">
    <property type="entry name" value="ALCOHOL DEHYDROGENASE RELATED"/>
    <property type="match status" value="1"/>
</dbReference>
<dbReference type="InterPro" id="IPR036291">
    <property type="entry name" value="NAD(P)-bd_dom_sf"/>
</dbReference>
<proteinExistence type="predicted"/>
<dbReference type="GO" id="GO:0016491">
    <property type="term" value="F:oxidoreductase activity"/>
    <property type="evidence" value="ECO:0007669"/>
    <property type="project" value="UniProtKB-KW"/>
</dbReference>
<dbReference type="InterPro" id="IPR011032">
    <property type="entry name" value="GroES-like_sf"/>
</dbReference>
<gene>
    <name evidence="3" type="ORF">THRCLA_07951</name>
</gene>
<dbReference type="AlphaFoldDB" id="A0A1V9ZBX4"/>
<evidence type="ECO:0000313" key="3">
    <source>
        <dbReference type="EMBL" id="OQR95350.1"/>
    </source>
</evidence>
<dbReference type="InterPro" id="IPR002364">
    <property type="entry name" value="Quin_OxRdtase/zeta-crystal_CS"/>
</dbReference>
<dbReference type="PANTHER" id="PTHR11695:SF294">
    <property type="entry name" value="RETICULON-4-INTERACTING PROTEIN 1, MITOCHONDRIAL"/>
    <property type="match status" value="1"/>
</dbReference>
<dbReference type="Pfam" id="PF08240">
    <property type="entry name" value="ADH_N"/>
    <property type="match status" value="1"/>
</dbReference>
<keyword evidence="4" id="KW-1185">Reference proteome</keyword>